<keyword evidence="2" id="KW-1185">Reference proteome</keyword>
<reference evidence="1" key="1">
    <citation type="journal article" date="2018" name="DNA Res.">
        <title>Multiple hybrid de novo genome assembly of finger millet, an orphan allotetraploid crop.</title>
        <authorList>
            <person name="Hatakeyama M."/>
            <person name="Aluri S."/>
            <person name="Balachadran M.T."/>
            <person name="Sivarajan S.R."/>
            <person name="Patrignani A."/>
            <person name="Gruter S."/>
            <person name="Poveda L."/>
            <person name="Shimizu-Inatsugi R."/>
            <person name="Baeten J."/>
            <person name="Francoijs K.J."/>
            <person name="Nataraja K.N."/>
            <person name="Reddy Y.A.N."/>
            <person name="Phadnis S."/>
            <person name="Ravikumar R.L."/>
            <person name="Schlapbach R."/>
            <person name="Sreeman S.M."/>
            <person name="Shimizu K.K."/>
        </authorList>
    </citation>
    <scope>NUCLEOTIDE SEQUENCE</scope>
</reference>
<sequence>MYRRLERSSFFSDAEHDATNVTWSDTCSVIANLLSSSRYSTFSLEAYNNHLMYINHENNN</sequence>
<proteinExistence type="predicted"/>
<protein>
    <submittedName>
        <fullName evidence="1">Uncharacterized protein</fullName>
    </submittedName>
</protein>
<comment type="caution">
    <text evidence="1">The sequence shown here is derived from an EMBL/GenBank/DDBJ whole genome shotgun (WGS) entry which is preliminary data.</text>
</comment>
<evidence type="ECO:0000313" key="2">
    <source>
        <dbReference type="Proteomes" id="UP001054889"/>
    </source>
</evidence>
<accession>A0AAV5EHI5</accession>
<reference evidence="1" key="2">
    <citation type="submission" date="2021-12" db="EMBL/GenBank/DDBJ databases">
        <title>Resequencing data analysis of finger millet.</title>
        <authorList>
            <person name="Hatakeyama M."/>
            <person name="Aluri S."/>
            <person name="Balachadran M.T."/>
            <person name="Sivarajan S.R."/>
            <person name="Poveda L."/>
            <person name="Shimizu-Inatsugi R."/>
            <person name="Schlapbach R."/>
            <person name="Sreeman S.M."/>
            <person name="Shimizu K.K."/>
        </authorList>
    </citation>
    <scope>NUCLEOTIDE SEQUENCE</scope>
</reference>
<dbReference type="AlphaFoldDB" id="A0AAV5EHI5"/>
<evidence type="ECO:0000313" key="1">
    <source>
        <dbReference type="EMBL" id="GJN21900.1"/>
    </source>
</evidence>
<organism evidence="1 2">
    <name type="scientific">Eleusine coracana subsp. coracana</name>
    <dbReference type="NCBI Taxonomy" id="191504"/>
    <lineage>
        <taxon>Eukaryota</taxon>
        <taxon>Viridiplantae</taxon>
        <taxon>Streptophyta</taxon>
        <taxon>Embryophyta</taxon>
        <taxon>Tracheophyta</taxon>
        <taxon>Spermatophyta</taxon>
        <taxon>Magnoliopsida</taxon>
        <taxon>Liliopsida</taxon>
        <taxon>Poales</taxon>
        <taxon>Poaceae</taxon>
        <taxon>PACMAD clade</taxon>
        <taxon>Chloridoideae</taxon>
        <taxon>Cynodonteae</taxon>
        <taxon>Eleusininae</taxon>
        <taxon>Eleusine</taxon>
    </lineage>
</organism>
<dbReference type="EMBL" id="BQKI01000075">
    <property type="protein sequence ID" value="GJN21900.1"/>
    <property type="molecule type" value="Genomic_DNA"/>
</dbReference>
<gene>
    <name evidence="1" type="primary">gb09423</name>
    <name evidence="1" type="ORF">PR202_gb09423</name>
</gene>
<name>A0AAV5EHI5_ELECO</name>
<dbReference type="Proteomes" id="UP001054889">
    <property type="component" value="Unassembled WGS sequence"/>
</dbReference>